<dbReference type="InterPro" id="IPR023213">
    <property type="entry name" value="CAT-like_dom_sf"/>
</dbReference>
<dbReference type="InterPro" id="IPR001242">
    <property type="entry name" value="Condensation_dom"/>
</dbReference>
<keyword evidence="8" id="KW-1185">Reference proteome</keyword>
<dbReference type="InterPro" id="IPR020845">
    <property type="entry name" value="AMP-binding_CS"/>
</dbReference>
<gene>
    <name evidence="7" type="ORF">ETSY1_01930</name>
</gene>
<dbReference type="InterPro" id="IPR045851">
    <property type="entry name" value="AMP-bd_C_sf"/>
</dbReference>
<organism evidence="7 8">
    <name type="scientific">Entotheonella factor</name>
    <dbReference type="NCBI Taxonomy" id="1429438"/>
    <lineage>
        <taxon>Bacteria</taxon>
        <taxon>Pseudomonadati</taxon>
        <taxon>Nitrospinota/Tectimicrobiota group</taxon>
        <taxon>Candidatus Tectimicrobiota</taxon>
        <taxon>Candidatus Entotheonellia</taxon>
        <taxon>Candidatus Entotheonellales</taxon>
        <taxon>Candidatus Entotheonellaceae</taxon>
        <taxon>Candidatus Entotheonella</taxon>
    </lineage>
</organism>
<dbReference type="SUPFAM" id="SSF56801">
    <property type="entry name" value="Acetyl-CoA synthetase-like"/>
    <property type="match status" value="2"/>
</dbReference>
<comment type="similarity">
    <text evidence="2">Belongs to the ATP-dependent AMP-binding enzyme family.</text>
</comment>
<dbReference type="GO" id="GO:0044550">
    <property type="term" value="P:secondary metabolite biosynthetic process"/>
    <property type="evidence" value="ECO:0007669"/>
    <property type="project" value="UniProtKB-ARBA"/>
</dbReference>
<feature type="non-terminal residue" evidence="7">
    <location>
        <position position="1793"/>
    </location>
</feature>
<dbReference type="Gene3D" id="3.30.559.30">
    <property type="entry name" value="Nonribosomal peptide synthetase, condensation domain"/>
    <property type="match status" value="2"/>
</dbReference>
<dbReference type="Gene3D" id="3.30.300.30">
    <property type="match status" value="1"/>
</dbReference>
<dbReference type="SUPFAM" id="SSF52777">
    <property type="entry name" value="CoA-dependent acyltransferases"/>
    <property type="match status" value="4"/>
</dbReference>
<evidence type="ECO:0000256" key="2">
    <source>
        <dbReference type="ARBA" id="ARBA00006432"/>
    </source>
</evidence>
<dbReference type="FunFam" id="1.10.1200.10:FF:000005">
    <property type="entry name" value="Nonribosomal peptide synthetase 1"/>
    <property type="match status" value="1"/>
</dbReference>
<evidence type="ECO:0000256" key="5">
    <source>
        <dbReference type="SAM" id="MobiDB-lite"/>
    </source>
</evidence>
<feature type="domain" description="Carrier" evidence="6">
    <location>
        <begin position="1009"/>
        <end position="1084"/>
    </location>
</feature>
<dbReference type="InterPro" id="IPR042099">
    <property type="entry name" value="ANL_N_sf"/>
</dbReference>
<name>W4LYU2_ENTF1</name>
<dbReference type="InterPro" id="IPR009081">
    <property type="entry name" value="PP-bd_ACP"/>
</dbReference>
<dbReference type="InterPro" id="IPR020806">
    <property type="entry name" value="PKS_PP-bd"/>
</dbReference>
<keyword evidence="4" id="KW-0597">Phosphoprotein</keyword>
<dbReference type="InterPro" id="IPR010071">
    <property type="entry name" value="AA_adenyl_dom"/>
</dbReference>
<dbReference type="FunFam" id="2.30.38.10:FF:000001">
    <property type="entry name" value="Non-ribosomal peptide synthetase PvdI"/>
    <property type="match status" value="1"/>
</dbReference>
<dbReference type="GO" id="GO:0043041">
    <property type="term" value="P:amino acid activation for nonribosomal peptide biosynthetic process"/>
    <property type="evidence" value="ECO:0007669"/>
    <property type="project" value="TreeGrafter"/>
</dbReference>
<dbReference type="InterPro" id="IPR025110">
    <property type="entry name" value="AMP-bd_C"/>
</dbReference>
<dbReference type="HOGENOM" id="CLU_000022_0_12_7"/>
<sequence>MSEAFVESDPLSTGETDTPTATTIFPASYGQEALWFIHQDPAATSVYNMGTGLYIHSGVSRTLLRDIFDQLSQRHPALRTTFTFHDDQLLQVIHDRQAVCFEEADCSGQHLEAMQPILKQSLQRPFDLEQGPLWRVTLFTLSAEQHVLWMQFHHVMSDVWSYLSLLDELVILYQAAKEMTSAALPPLTGTYNQYVQWQRDRLDAAGDALYAYWQEALSGELPVLELPADHPRPPVQTYQSAEYRFVLDTDLRDRIRALARREGASFYAVTLAAFQLLLHRYSGQPEILTGIPTAGREQQRFDRTVGYFVNTLVLRSSFELDGALDFKIFLQQVKTALSGVITYRDYPFPWLVKDLNIVRDINRAPLCQSMLVMLRPQDVGEDIVKLVKGETVEVAGLTLSFAGIWQESRDFDIMMVLLEQTDGVGVQLHYHTDLFEEATIVRMAGHFRQLLEAIVDDPNQLVSKLPLLTDAERHQLLVEWTDTQHACPANMCFHELFEAQVKRSPEAEAVVDASRRVLTYRELNGRANQLAHYLRAQGVASEAVVGVCMERCPETVISLLAIFKAGGAYLPLDPALPADRLDFMLSNSNALAILTKRQYAGQLQAEQAQIICLDADGEAIAQQPASDPDNRSAPESLAYVIYTSGSTGLPKGAMVEHRGMVNHLYAKIIDLDLTQADRLAETAPQSFDISIWQFLVALLVGGAVHIFDDDTVHNPSQLLDWVDAEAISILEVVPSLLRFMLDDLASRGAARPGFTHLRWLLLTGEALPPHLCREWFVYYPDIPLMNAYGPTECSDDVTHHAIYEALPADAVSVPIGRPVANMRLYILDDRLQPTPIGVPGELYVGGIGVGRGYLNDPERTAAAFMADPFVPGPEARFYKTGDLVRYLPDGTIEFLGRLDHQVKIRGHRIELGEIETVLAAHPNVRQSLVTVYEKDNGDNLLVAYLVPLSESPTMVSELRQHLSEKLPGYMVPAAFFTLTAFPLTPNGKIDRSALPSPETAPTETANYVPTQTPAEAMLAAIWADVLELDRVGRHDNFFELGGHSLLAIRVLSRLREAMQVELSVRTVFEAPTVADLAGAMETAHRAEHALPLPPPLQPAAREGNLPLSFAQQRLWFLDQLEGPNPTYNILHAFRLLGKLQVYALEHALDELVQRHEVLRTAFLSVEGQPEQQIHSHVHLPLPVVDLQDMSEEEQTATLNELLGQEAMRPFDLSRLPLLRVTLYVLNDAEYVLQFNIHHIVSDAWSMGILLHELDTLYEAAVRGERASLPALPVQYADFAQWQRQWLTGEVLDRQLTYWRQQLADAPTLLVLPTDHPRPLTQTFNGRIEHFELDAQLVDQLRALSQQAGTSLFMTLYSVFTMLMGRYSSQDDIVVGTPIVNRHTREIEPLIGFFLNTLALRTHLEDDPSFTALLQQVSRVALEAYTHQDVPFEQLVHELAVERNLSHAPLFQVMFAWYDLPQPRGLGDLTMTPLAPATVAAKFDLTMFVGETQQQAGGDLWGMIEYNTDLFERATICRMIDHFRQLITGILADPAQPVKQVPLLTEAERRQLLAEWNATQCDYPSGQCVHQLFEAQVERTPEAVAVVFGQTQWRYRELNQQANQLAHRLQALGVGPNVLVGICLERSPQMAMSILAILKAGGAYVPLDPAYPQDRLRFMLDHAQVQVLLTQASLRAWLTPPANTVTLELDDPEIDLTAESRDNPRSGVTPDHLLYVIYTSGSTGRPKGVAMRHQPLTNLVWWQQTRTPMAEGARTLQFTPVSFDVSCQELFSTWCFGGTLVLVSEDIRRDGDAL</sequence>
<dbReference type="Pfam" id="PF00668">
    <property type="entry name" value="Condensation"/>
    <property type="match status" value="2"/>
</dbReference>
<dbReference type="PROSITE" id="PS00012">
    <property type="entry name" value="PHOSPHOPANTETHEINE"/>
    <property type="match status" value="1"/>
</dbReference>
<dbReference type="GO" id="GO:0005829">
    <property type="term" value="C:cytosol"/>
    <property type="evidence" value="ECO:0007669"/>
    <property type="project" value="TreeGrafter"/>
</dbReference>
<evidence type="ECO:0000256" key="4">
    <source>
        <dbReference type="ARBA" id="ARBA00022553"/>
    </source>
</evidence>
<dbReference type="Pfam" id="PF13193">
    <property type="entry name" value="AMP-binding_C"/>
    <property type="match status" value="1"/>
</dbReference>
<dbReference type="CDD" id="cd05930">
    <property type="entry name" value="A_NRPS"/>
    <property type="match status" value="1"/>
</dbReference>
<dbReference type="EMBL" id="AZHW01000098">
    <property type="protein sequence ID" value="ETX02901.1"/>
    <property type="molecule type" value="Genomic_DNA"/>
</dbReference>
<protein>
    <recommendedName>
        <fullName evidence="6">Carrier domain-containing protein</fullName>
    </recommendedName>
</protein>
<dbReference type="NCBIfam" id="TIGR01733">
    <property type="entry name" value="AA-adenyl-dom"/>
    <property type="match status" value="1"/>
</dbReference>
<keyword evidence="3" id="KW-0596">Phosphopantetheine</keyword>
<comment type="caution">
    <text evidence="7">The sequence shown here is derived from an EMBL/GenBank/DDBJ whole genome shotgun (WGS) entry which is preliminary data.</text>
</comment>
<reference evidence="7 8" key="1">
    <citation type="journal article" date="2014" name="Nature">
        <title>An environmental bacterial taxon with a large and distinct metabolic repertoire.</title>
        <authorList>
            <person name="Wilson M.C."/>
            <person name="Mori T."/>
            <person name="Ruckert C."/>
            <person name="Uria A.R."/>
            <person name="Helf M.J."/>
            <person name="Takada K."/>
            <person name="Gernert C."/>
            <person name="Steffens U.A."/>
            <person name="Heycke N."/>
            <person name="Schmitt S."/>
            <person name="Rinke C."/>
            <person name="Helfrich E.J."/>
            <person name="Brachmann A.O."/>
            <person name="Gurgui C."/>
            <person name="Wakimoto T."/>
            <person name="Kracht M."/>
            <person name="Crusemann M."/>
            <person name="Hentschel U."/>
            <person name="Abe I."/>
            <person name="Matsunaga S."/>
            <person name="Kalinowski J."/>
            <person name="Takeyama H."/>
            <person name="Piel J."/>
        </authorList>
    </citation>
    <scope>NUCLEOTIDE SEQUENCE [LARGE SCALE GENOMIC DNA]</scope>
    <source>
        <strain evidence="8">TSY1</strain>
    </source>
</reference>
<dbReference type="Gene3D" id="3.40.50.980">
    <property type="match status" value="2"/>
</dbReference>
<dbReference type="GO" id="GO:0031177">
    <property type="term" value="F:phosphopantetheine binding"/>
    <property type="evidence" value="ECO:0007669"/>
    <property type="project" value="InterPro"/>
</dbReference>
<evidence type="ECO:0000259" key="6">
    <source>
        <dbReference type="PROSITE" id="PS50075"/>
    </source>
</evidence>
<proteinExistence type="inferred from homology"/>
<dbReference type="CDD" id="cd19531">
    <property type="entry name" value="LCL_NRPS-like"/>
    <property type="match status" value="2"/>
</dbReference>
<dbReference type="Pfam" id="PF00501">
    <property type="entry name" value="AMP-binding"/>
    <property type="match status" value="2"/>
</dbReference>
<dbReference type="FunFam" id="3.40.50.12780:FF:000012">
    <property type="entry name" value="Non-ribosomal peptide synthetase"/>
    <property type="match status" value="1"/>
</dbReference>
<dbReference type="FunFam" id="3.30.559.10:FF:000012">
    <property type="entry name" value="Non-ribosomal peptide synthetase"/>
    <property type="match status" value="1"/>
</dbReference>
<dbReference type="InterPro" id="IPR036736">
    <property type="entry name" value="ACP-like_sf"/>
</dbReference>
<evidence type="ECO:0000256" key="1">
    <source>
        <dbReference type="ARBA" id="ARBA00001957"/>
    </source>
</evidence>
<dbReference type="InterPro" id="IPR000873">
    <property type="entry name" value="AMP-dep_synth/lig_dom"/>
</dbReference>
<dbReference type="Pfam" id="PF00550">
    <property type="entry name" value="PP-binding"/>
    <property type="match status" value="1"/>
</dbReference>
<dbReference type="Gene3D" id="3.30.559.10">
    <property type="entry name" value="Chloramphenicol acetyltransferase-like domain"/>
    <property type="match status" value="2"/>
</dbReference>
<dbReference type="Proteomes" id="UP000019141">
    <property type="component" value="Unassembled WGS sequence"/>
</dbReference>
<dbReference type="Gene3D" id="3.40.50.12780">
    <property type="entry name" value="N-terminal domain of ligase-like"/>
    <property type="match status" value="1"/>
</dbReference>
<accession>W4LYU2</accession>
<dbReference type="GO" id="GO:0003824">
    <property type="term" value="F:catalytic activity"/>
    <property type="evidence" value="ECO:0007669"/>
    <property type="project" value="InterPro"/>
</dbReference>
<evidence type="ECO:0000313" key="8">
    <source>
        <dbReference type="Proteomes" id="UP000019141"/>
    </source>
</evidence>
<dbReference type="Gene3D" id="2.30.38.10">
    <property type="entry name" value="Luciferase, Domain 3"/>
    <property type="match status" value="1"/>
</dbReference>
<feature type="region of interest" description="Disordered" evidence="5">
    <location>
        <begin position="1"/>
        <end position="20"/>
    </location>
</feature>
<dbReference type="PANTHER" id="PTHR45527:SF1">
    <property type="entry name" value="FATTY ACID SYNTHASE"/>
    <property type="match status" value="1"/>
</dbReference>
<dbReference type="Gene3D" id="1.10.1200.10">
    <property type="entry name" value="ACP-like"/>
    <property type="match status" value="1"/>
</dbReference>
<comment type="cofactor">
    <cofactor evidence="1">
        <name>pantetheine 4'-phosphate</name>
        <dbReference type="ChEBI" id="CHEBI:47942"/>
    </cofactor>
</comment>
<dbReference type="SUPFAM" id="SSF47336">
    <property type="entry name" value="ACP-like"/>
    <property type="match status" value="1"/>
</dbReference>
<dbReference type="FunFam" id="3.40.50.980:FF:000001">
    <property type="entry name" value="Non-ribosomal peptide synthetase"/>
    <property type="match status" value="2"/>
</dbReference>
<dbReference type="FunFam" id="3.30.300.30:FF:000010">
    <property type="entry name" value="Enterobactin synthetase component F"/>
    <property type="match status" value="1"/>
</dbReference>
<dbReference type="PANTHER" id="PTHR45527">
    <property type="entry name" value="NONRIBOSOMAL PEPTIDE SYNTHETASE"/>
    <property type="match status" value="1"/>
</dbReference>
<dbReference type="PROSITE" id="PS00455">
    <property type="entry name" value="AMP_BINDING"/>
    <property type="match status" value="2"/>
</dbReference>
<dbReference type="InterPro" id="IPR006162">
    <property type="entry name" value="Ppantetheine_attach_site"/>
</dbReference>
<feature type="compositionally biased region" description="Polar residues" evidence="5">
    <location>
        <begin position="10"/>
        <end position="20"/>
    </location>
</feature>
<evidence type="ECO:0000313" key="7">
    <source>
        <dbReference type="EMBL" id="ETX02901.1"/>
    </source>
</evidence>
<dbReference type="SMART" id="SM00823">
    <property type="entry name" value="PKS_PP"/>
    <property type="match status" value="1"/>
</dbReference>
<evidence type="ECO:0000256" key="3">
    <source>
        <dbReference type="ARBA" id="ARBA00022450"/>
    </source>
</evidence>
<dbReference type="PROSITE" id="PS50075">
    <property type="entry name" value="CARRIER"/>
    <property type="match status" value="1"/>
</dbReference>